<dbReference type="STRING" id="7897.ENSLACP00000008925"/>
<dbReference type="Ensembl" id="ENSLACT00000008994.1">
    <property type="protein sequence ID" value="ENSLACP00000008925.1"/>
    <property type="gene ID" value="ENSLACG00000007882.1"/>
</dbReference>
<dbReference type="Gene3D" id="3.50.50.60">
    <property type="entry name" value="FAD/NAD(P)-binding domain"/>
    <property type="match status" value="1"/>
</dbReference>
<dbReference type="EMBL" id="AFYH01196765">
    <property type="status" value="NOT_ANNOTATED_CDS"/>
    <property type="molecule type" value="Genomic_DNA"/>
</dbReference>
<dbReference type="OMA" id="CKHINLT"/>
<dbReference type="InParanoid" id="H3AH04"/>
<keyword evidence="3" id="KW-1185">Reference proteome</keyword>
<dbReference type="PANTHER" id="PTHR15192:SF4">
    <property type="entry name" value="OXIDATIVE STRESS-INDUCED GROWTH INHIBITOR 2"/>
    <property type="match status" value="1"/>
</dbReference>
<name>H3AH04_LATCH</name>
<dbReference type="InterPro" id="IPR036188">
    <property type="entry name" value="FAD/NAD-bd_sf"/>
</dbReference>
<dbReference type="GO" id="GO:0008083">
    <property type="term" value="F:growth factor activity"/>
    <property type="evidence" value="ECO:0007669"/>
    <property type="project" value="TreeGrafter"/>
</dbReference>
<dbReference type="Proteomes" id="UP000008672">
    <property type="component" value="Unassembled WGS sequence"/>
</dbReference>
<dbReference type="FunFam" id="3.50.50.60:FF:000087">
    <property type="entry name" value="oxidative stress-induced growth inhibitor 2 isoform X2"/>
    <property type="match status" value="1"/>
</dbReference>
<dbReference type="SUPFAM" id="SSF51905">
    <property type="entry name" value="FAD/NAD(P)-binding domain"/>
    <property type="match status" value="1"/>
</dbReference>
<feature type="compositionally biased region" description="Basic and acidic residues" evidence="1">
    <location>
        <begin position="151"/>
        <end position="160"/>
    </location>
</feature>
<proteinExistence type="predicted"/>
<dbReference type="HOGENOM" id="CLU_019308_2_0_1"/>
<evidence type="ECO:0000256" key="1">
    <source>
        <dbReference type="SAM" id="MobiDB-lite"/>
    </source>
</evidence>
<dbReference type="AlphaFoldDB" id="H3AH04"/>
<dbReference type="PANTHER" id="PTHR15192">
    <property type="entry name" value="PROTEIN CBG05349"/>
    <property type="match status" value="1"/>
</dbReference>
<dbReference type="InterPro" id="IPR029731">
    <property type="entry name" value="OSGIN1/2"/>
</dbReference>
<evidence type="ECO:0000313" key="3">
    <source>
        <dbReference type="Proteomes" id="UP000008672"/>
    </source>
</evidence>
<gene>
    <name evidence="2" type="primary">OSGIN2</name>
</gene>
<reference evidence="2" key="2">
    <citation type="submission" date="2025-08" db="UniProtKB">
        <authorList>
            <consortium name="Ensembl"/>
        </authorList>
    </citation>
    <scope>IDENTIFICATION</scope>
</reference>
<dbReference type="FunCoup" id="H3AH04">
    <property type="interactions" value="86"/>
</dbReference>
<accession>H3AH04</accession>
<reference evidence="3" key="1">
    <citation type="submission" date="2011-08" db="EMBL/GenBank/DDBJ databases">
        <title>The draft genome of Latimeria chalumnae.</title>
        <authorList>
            <person name="Di Palma F."/>
            <person name="Alfoldi J."/>
            <person name="Johnson J."/>
            <person name="Berlin A."/>
            <person name="Gnerre S."/>
            <person name="Jaffe D."/>
            <person name="MacCallum I."/>
            <person name="Young S."/>
            <person name="Walker B.J."/>
            <person name="Lander E."/>
            <person name="Lindblad-Toh K."/>
        </authorList>
    </citation>
    <scope>NUCLEOTIDE SEQUENCE [LARGE SCALE GENOMIC DNA]</scope>
    <source>
        <strain evidence="3">Wild caught</strain>
    </source>
</reference>
<dbReference type="eggNOG" id="ENOG502QRUQ">
    <property type="taxonomic scope" value="Eukaryota"/>
</dbReference>
<organism evidence="2 3">
    <name type="scientific">Latimeria chalumnae</name>
    <name type="common">Coelacanth</name>
    <dbReference type="NCBI Taxonomy" id="7897"/>
    <lineage>
        <taxon>Eukaryota</taxon>
        <taxon>Metazoa</taxon>
        <taxon>Chordata</taxon>
        <taxon>Craniata</taxon>
        <taxon>Vertebrata</taxon>
        <taxon>Euteleostomi</taxon>
        <taxon>Coelacanthiformes</taxon>
        <taxon>Coelacanthidae</taxon>
        <taxon>Latimeria</taxon>
    </lineage>
</organism>
<feature type="region of interest" description="Disordered" evidence="1">
    <location>
        <begin position="151"/>
        <end position="174"/>
    </location>
</feature>
<sequence length="449" mass="50561">IVIQDLEYLCEGLEGRSSNPVAVLFDTLLHPNADIGYDYPSVLQWKLEQQHYIPHVVLGKGLPGGAWHAMEESMLTISLDNWMELPGLDFKDWASGKRRIIKTSRATAEEIAFYYKHYVKVMGLQKNFMANTYVTSVSRLFRIKDKDDHNLKTEKDKSSRELSTSSESEQTGLPPSVWEVRGYQRVEEKSHVPFCFFAENVVLATGTHDSPIRLAAEGEDLPFVFHSISNLEVVINKRKQSQKIDPVLIVGAGLTAADAIVCAYNKHIPIIHVFRRRIDDPSLIFKQLSKKLYPEYHKVYHMMYKQSYATASSIYPDYTSFPEHCVLSFSPDMRCVLQSVSGIKRVYKISMALILIGAHPNLSFFKDQGQGIGRKPNQPISCKNNSVDIDPYTYECVKESNLFAMGPLVGDNFVRFLKGGALSITKCLAKKQKKKGQLIVEKGGGNGVA</sequence>
<reference evidence="2" key="3">
    <citation type="submission" date="2025-09" db="UniProtKB">
        <authorList>
            <consortium name="Ensembl"/>
        </authorList>
    </citation>
    <scope>IDENTIFICATION</scope>
</reference>
<evidence type="ECO:0000313" key="2">
    <source>
        <dbReference type="Ensembl" id="ENSLACP00000008925.1"/>
    </source>
</evidence>
<dbReference type="GeneTree" id="ENSGT00390000006658"/>
<protein>
    <submittedName>
        <fullName evidence="2">Oxidative stress induced growth inhibitor family member 2</fullName>
    </submittedName>
</protein>
<dbReference type="GO" id="GO:0030308">
    <property type="term" value="P:negative regulation of cell growth"/>
    <property type="evidence" value="ECO:0007669"/>
    <property type="project" value="TreeGrafter"/>
</dbReference>